<reference evidence="3 4" key="2">
    <citation type="journal article" date="2012" name="Eukaryot. Cell">
        <title>Genome update of Botrytis cinerea strains B05.10 and T4.</title>
        <authorList>
            <person name="Staats M."/>
            <person name="van Kan J.A."/>
        </authorList>
    </citation>
    <scope>NUCLEOTIDE SEQUENCE [LARGE SCALE GENOMIC DNA]</scope>
    <source>
        <strain evidence="3 4">B05.10</strain>
    </source>
</reference>
<dbReference type="Proteomes" id="UP000001798">
    <property type="component" value="Chromosome 14"/>
</dbReference>
<reference evidence="3 4" key="3">
    <citation type="journal article" date="2017" name="Mol. Plant Pathol.">
        <title>A gapless genome sequence of the fungus Botrytis cinerea.</title>
        <authorList>
            <person name="Van Kan J.A."/>
            <person name="Stassen J.H."/>
            <person name="Mosbach A."/>
            <person name="Van Der Lee T.A."/>
            <person name="Faino L."/>
            <person name="Farmer A.D."/>
            <person name="Papasotiriou D.G."/>
            <person name="Zhou S."/>
            <person name="Seidl M.F."/>
            <person name="Cottam E."/>
            <person name="Edel D."/>
            <person name="Hahn M."/>
            <person name="Schwartz D.C."/>
            <person name="Dietrich R.A."/>
            <person name="Widdison S."/>
            <person name="Scalliet G."/>
        </authorList>
    </citation>
    <scope>NUCLEOTIDE SEQUENCE [LARGE SCALE GENOMIC DNA]</scope>
    <source>
        <strain evidence="3 4">B05.10</strain>
    </source>
</reference>
<sequence>MDGKHQDHSTTITRYDYNINMAEEGKRRRARPSSWWEVQDNENKDANGEEAGGSQATAHAQSQSPNINTVGGGIAKKKARPWVPTGMNVPSEKKRGRPSLDPGSGISKQSEGNDEGEGNVEVVAEDESSRTRRGRKNTNNTGGLLSGHGNTDVSETVTAISSLAPQKKRGRPAVGVVDRAASNGSSKSATTGGRTKDGLKAPHTRVEEKNRGRPALGNVGTTNNRERKSDGVNIEAEKSKSSRSQKRHQVGPESSVPTRKMKKPSKNDEEASEKQSKSSKPKKHVRISDVSQTNEPDAGKPKTKKAGASDNSESTKKRKNSNTEEQQPQQQTKRRRVEDSQDKRAEEEQPEPPSYRHLAAVTRRVTHETINTKWEPLPPACLDKISELLVDVQRPVVLQVRDERKKTQASTAIQMISRRLLNRVRKGMPFPKGTRTNPEDDFDFEKILDYNRALENQLTPVLHSNNLLEAELRKEEILLENEERYLAELEANAKDEATSRRQAARKAHPLLQFEVDGAQKVLNDNIGIDENASTSSITLNASKYQDLEGIVKSIDGHVDSIKGNLQQIEGITDAMAKSKASVQAALFSHLNLEQYNGVVLG</sequence>
<keyword evidence="4" id="KW-1185">Reference proteome</keyword>
<name>A0A384K401_BOTFB</name>
<feature type="compositionally biased region" description="Basic and acidic residues" evidence="2">
    <location>
        <begin position="265"/>
        <end position="276"/>
    </location>
</feature>
<evidence type="ECO:0000313" key="3">
    <source>
        <dbReference type="EMBL" id="ATZ57364.1"/>
    </source>
</evidence>
<feature type="compositionally biased region" description="Polar residues" evidence="2">
    <location>
        <begin position="182"/>
        <end position="193"/>
    </location>
</feature>
<feature type="coiled-coil region" evidence="1">
    <location>
        <begin position="465"/>
        <end position="506"/>
    </location>
</feature>
<evidence type="ECO:0000313" key="4">
    <source>
        <dbReference type="Proteomes" id="UP000001798"/>
    </source>
</evidence>
<organism evidence="3 4">
    <name type="scientific">Botryotinia fuckeliana (strain B05.10)</name>
    <name type="common">Noble rot fungus</name>
    <name type="synonym">Botrytis cinerea</name>
    <dbReference type="NCBI Taxonomy" id="332648"/>
    <lineage>
        <taxon>Eukaryota</taxon>
        <taxon>Fungi</taxon>
        <taxon>Dikarya</taxon>
        <taxon>Ascomycota</taxon>
        <taxon>Pezizomycotina</taxon>
        <taxon>Leotiomycetes</taxon>
        <taxon>Helotiales</taxon>
        <taxon>Sclerotiniaceae</taxon>
        <taxon>Botrytis</taxon>
    </lineage>
</organism>
<dbReference type="InterPro" id="IPR025212">
    <property type="entry name" value="CAD_CENP-Q"/>
</dbReference>
<dbReference type="OrthoDB" id="2420947at2759"/>
<feature type="compositionally biased region" description="Basic and acidic residues" evidence="2">
    <location>
        <begin position="194"/>
        <end position="211"/>
    </location>
</feature>
<accession>A0A384K401</accession>
<feature type="compositionally biased region" description="Polar residues" evidence="2">
    <location>
        <begin position="148"/>
        <end position="164"/>
    </location>
</feature>
<evidence type="ECO:0000256" key="2">
    <source>
        <dbReference type="SAM" id="MobiDB-lite"/>
    </source>
</evidence>
<evidence type="ECO:0000256" key="1">
    <source>
        <dbReference type="SAM" id="Coils"/>
    </source>
</evidence>
<gene>
    <name evidence="3" type="ORF">BCIN_14g05100</name>
</gene>
<dbReference type="RefSeq" id="XP_001550192.2">
    <property type="nucleotide sequence ID" value="XM_001550142.2"/>
</dbReference>
<dbReference type="AlphaFoldDB" id="A0A384K401"/>
<dbReference type="GeneID" id="5430696"/>
<dbReference type="EMBL" id="CP009818">
    <property type="protein sequence ID" value="ATZ57364.1"/>
    <property type="molecule type" value="Genomic_DNA"/>
</dbReference>
<feature type="compositionally biased region" description="Basic and acidic residues" evidence="2">
    <location>
        <begin position="224"/>
        <end position="240"/>
    </location>
</feature>
<feature type="compositionally biased region" description="Acidic residues" evidence="2">
    <location>
        <begin position="112"/>
        <end position="126"/>
    </location>
</feature>
<dbReference type="VEuPathDB" id="FungiDB:Bcin14g05100"/>
<protein>
    <submittedName>
        <fullName evidence="3">Uncharacterized protein</fullName>
    </submittedName>
</protein>
<feature type="region of interest" description="Disordered" evidence="2">
    <location>
        <begin position="1"/>
        <end position="358"/>
    </location>
</feature>
<reference evidence="3 4" key="1">
    <citation type="journal article" date="2011" name="PLoS Genet.">
        <title>Genomic analysis of the necrotrophic fungal pathogens Sclerotinia sclerotiorum and Botrytis cinerea.</title>
        <authorList>
            <person name="Amselem J."/>
            <person name="Cuomo C.A."/>
            <person name="van Kan J.A."/>
            <person name="Viaud M."/>
            <person name="Benito E.P."/>
            <person name="Couloux A."/>
            <person name="Coutinho P.M."/>
            <person name="de Vries R.P."/>
            <person name="Dyer P.S."/>
            <person name="Fillinger S."/>
            <person name="Fournier E."/>
            <person name="Gout L."/>
            <person name="Hahn M."/>
            <person name="Kohn L."/>
            <person name="Lapalu N."/>
            <person name="Plummer K.M."/>
            <person name="Pradier J.M."/>
            <person name="Quevillon E."/>
            <person name="Sharon A."/>
            <person name="Simon A."/>
            <person name="ten Have A."/>
            <person name="Tudzynski B."/>
            <person name="Tudzynski P."/>
            <person name="Wincker P."/>
            <person name="Andrew M."/>
            <person name="Anthouard V."/>
            <person name="Beever R.E."/>
            <person name="Beffa R."/>
            <person name="Benoit I."/>
            <person name="Bouzid O."/>
            <person name="Brault B."/>
            <person name="Chen Z."/>
            <person name="Choquer M."/>
            <person name="Collemare J."/>
            <person name="Cotton P."/>
            <person name="Danchin E.G."/>
            <person name="Da Silva C."/>
            <person name="Gautier A."/>
            <person name="Giraud C."/>
            <person name="Giraud T."/>
            <person name="Gonzalez C."/>
            <person name="Grossetete S."/>
            <person name="Guldener U."/>
            <person name="Henrissat B."/>
            <person name="Howlett B.J."/>
            <person name="Kodira C."/>
            <person name="Kretschmer M."/>
            <person name="Lappartient A."/>
            <person name="Leroch M."/>
            <person name="Levis C."/>
            <person name="Mauceli E."/>
            <person name="Neuveglise C."/>
            <person name="Oeser B."/>
            <person name="Pearson M."/>
            <person name="Poulain J."/>
            <person name="Poussereau N."/>
            <person name="Quesneville H."/>
            <person name="Rascle C."/>
            <person name="Schumacher J."/>
            <person name="Segurens B."/>
            <person name="Sexton A."/>
            <person name="Silva E."/>
            <person name="Sirven C."/>
            <person name="Soanes D.M."/>
            <person name="Talbot N.J."/>
            <person name="Templeton M."/>
            <person name="Yandava C."/>
            <person name="Yarden O."/>
            <person name="Zeng Q."/>
            <person name="Rollins J.A."/>
            <person name="Lebrun M.H."/>
            <person name="Dickman M."/>
        </authorList>
    </citation>
    <scope>NUCLEOTIDE SEQUENCE [LARGE SCALE GENOMIC DNA]</scope>
    <source>
        <strain evidence="3 4">B05.10</strain>
    </source>
</reference>
<keyword evidence="1" id="KW-0175">Coiled coil</keyword>
<proteinExistence type="predicted"/>
<feature type="compositionally biased region" description="Basic and acidic residues" evidence="2">
    <location>
        <begin position="336"/>
        <end position="347"/>
    </location>
</feature>
<dbReference type="KEGG" id="bfu:BCIN_14g05100"/>
<dbReference type="Pfam" id="PF13094">
    <property type="entry name" value="CENP-Q"/>
    <property type="match status" value="1"/>
</dbReference>
<feature type="compositionally biased region" description="Polar residues" evidence="2">
    <location>
        <begin position="54"/>
        <end position="69"/>
    </location>
</feature>